<proteinExistence type="predicted"/>
<gene>
    <name evidence="5" type="ORF">LITE_LOCUS14684</name>
</gene>
<dbReference type="Proteomes" id="UP001154282">
    <property type="component" value="Unassembled WGS sequence"/>
</dbReference>
<reference evidence="5" key="1">
    <citation type="submission" date="2022-08" db="EMBL/GenBank/DDBJ databases">
        <authorList>
            <person name="Gutierrez-Valencia J."/>
        </authorList>
    </citation>
    <scope>NUCLEOTIDE SEQUENCE</scope>
</reference>
<sequence length="182" mass="20681">MGALIHATKDGDWNRMAVVSKLRQLMTEIEDEFEEEEEDMAFFDSEKVGGLTSRLRAECQQLSNVIGNNIHLIVRSTFQVPGGSCQANSRSRCLCRYSLRPERLASLSLRERVAYGFWNMSFSTLFRSTQLQGKSQIVQDGLVRLGEQMVSSFEGTKALALELCREFEDKFLQHVTTDEVCI</sequence>
<keyword evidence="6" id="KW-1185">Reference proteome</keyword>
<organism evidence="5 6">
    <name type="scientific">Linum tenue</name>
    <dbReference type="NCBI Taxonomy" id="586396"/>
    <lineage>
        <taxon>Eukaryota</taxon>
        <taxon>Viridiplantae</taxon>
        <taxon>Streptophyta</taxon>
        <taxon>Embryophyta</taxon>
        <taxon>Tracheophyta</taxon>
        <taxon>Spermatophyta</taxon>
        <taxon>Magnoliopsida</taxon>
        <taxon>eudicotyledons</taxon>
        <taxon>Gunneridae</taxon>
        <taxon>Pentapetalae</taxon>
        <taxon>rosids</taxon>
        <taxon>fabids</taxon>
        <taxon>Malpighiales</taxon>
        <taxon>Linaceae</taxon>
        <taxon>Linum</taxon>
    </lineage>
</organism>
<dbReference type="GO" id="GO:0016020">
    <property type="term" value="C:membrane"/>
    <property type="evidence" value="ECO:0007669"/>
    <property type="project" value="InterPro"/>
</dbReference>
<accession>A0AAV0JNF6</accession>
<dbReference type="GO" id="GO:0005524">
    <property type="term" value="F:ATP binding"/>
    <property type="evidence" value="ECO:0007669"/>
    <property type="project" value="InterPro"/>
</dbReference>
<dbReference type="AlphaFoldDB" id="A0AAV0JNF6"/>
<name>A0AAV0JNF6_9ROSI</name>
<dbReference type="EMBL" id="CAMGYJ010000005">
    <property type="protein sequence ID" value="CAI0410264.1"/>
    <property type="molecule type" value="Genomic_DNA"/>
</dbReference>
<dbReference type="SUPFAM" id="SSF90123">
    <property type="entry name" value="ABC transporter transmembrane region"/>
    <property type="match status" value="1"/>
</dbReference>
<evidence type="ECO:0000313" key="5">
    <source>
        <dbReference type="EMBL" id="CAI0410264.1"/>
    </source>
</evidence>
<comment type="caution">
    <text evidence="5">The sequence shown here is derived from an EMBL/GenBank/DDBJ whole genome shotgun (WGS) entry which is preliminary data.</text>
</comment>
<keyword evidence="3" id="KW-0472">Membrane</keyword>
<feature type="coiled-coil region" evidence="4">
    <location>
        <begin position="19"/>
        <end position="46"/>
    </location>
</feature>
<keyword evidence="1" id="KW-0812">Transmembrane</keyword>
<dbReference type="Gene3D" id="1.20.1560.10">
    <property type="entry name" value="ABC transporter type 1, transmembrane domain"/>
    <property type="match status" value="1"/>
</dbReference>
<protein>
    <submittedName>
        <fullName evidence="5">Uncharacterized protein</fullName>
    </submittedName>
</protein>
<keyword evidence="4" id="KW-0175">Coiled coil</keyword>
<evidence type="ECO:0000256" key="4">
    <source>
        <dbReference type="SAM" id="Coils"/>
    </source>
</evidence>
<evidence type="ECO:0000313" key="6">
    <source>
        <dbReference type="Proteomes" id="UP001154282"/>
    </source>
</evidence>
<dbReference type="InterPro" id="IPR036640">
    <property type="entry name" value="ABC1_TM_sf"/>
</dbReference>
<evidence type="ECO:0000256" key="3">
    <source>
        <dbReference type="ARBA" id="ARBA00023136"/>
    </source>
</evidence>
<evidence type="ECO:0000256" key="1">
    <source>
        <dbReference type="ARBA" id="ARBA00022692"/>
    </source>
</evidence>
<keyword evidence="2" id="KW-1133">Transmembrane helix</keyword>
<evidence type="ECO:0000256" key="2">
    <source>
        <dbReference type="ARBA" id="ARBA00022989"/>
    </source>
</evidence>